<dbReference type="InterPro" id="IPR013083">
    <property type="entry name" value="Znf_RING/FYVE/PHD"/>
</dbReference>
<evidence type="ECO:0000256" key="6">
    <source>
        <dbReference type="ARBA" id="ARBA00022692"/>
    </source>
</evidence>
<dbReference type="EMBL" id="JAXQNO010000002">
    <property type="protein sequence ID" value="KAK4802620.1"/>
    <property type="molecule type" value="Genomic_DNA"/>
</dbReference>
<dbReference type="EC" id="2.3.2.27" evidence="4"/>
<evidence type="ECO:0000256" key="4">
    <source>
        <dbReference type="ARBA" id="ARBA00012483"/>
    </source>
</evidence>
<evidence type="ECO:0000313" key="20">
    <source>
        <dbReference type="Proteomes" id="UP001346149"/>
    </source>
</evidence>
<evidence type="ECO:0000256" key="1">
    <source>
        <dbReference type="ARBA" id="ARBA00000900"/>
    </source>
</evidence>
<feature type="transmembrane region" description="Helical" evidence="17">
    <location>
        <begin position="56"/>
        <end position="78"/>
    </location>
</feature>
<keyword evidence="6 17" id="KW-0812">Transmembrane</keyword>
<evidence type="ECO:0000256" key="9">
    <source>
        <dbReference type="ARBA" id="ARBA00022771"/>
    </source>
</evidence>
<evidence type="ECO:0000256" key="12">
    <source>
        <dbReference type="ARBA" id="ARBA00022989"/>
    </source>
</evidence>
<dbReference type="PANTHER" id="PTHR46913">
    <property type="entry name" value="RING-H2 FINGER PROTEIN ATL16"/>
    <property type="match status" value="1"/>
</dbReference>
<dbReference type="Proteomes" id="UP001346149">
    <property type="component" value="Unassembled WGS sequence"/>
</dbReference>
<dbReference type="Pfam" id="PF13639">
    <property type="entry name" value="zf-RING_2"/>
    <property type="match status" value="1"/>
</dbReference>
<keyword evidence="8" id="KW-0732">Signal</keyword>
<keyword evidence="10" id="KW-0833">Ubl conjugation pathway</keyword>
<evidence type="ECO:0000256" key="15">
    <source>
        <dbReference type="PROSITE-ProRule" id="PRU00175"/>
    </source>
</evidence>
<keyword evidence="13 17" id="KW-0472">Membrane</keyword>
<evidence type="ECO:0000256" key="11">
    <source>
        <dbReference type="ARBA" id="ARBA00022833"/>
    </source>
</evidence>
<comment type="similarity">
    <text evidence="14">Belongs to the RING-type zinc finger family. ATL subfamily.</text>
</comment>
<comment type="subcellular location">
    <subcellularLocation>
        <location evidence="2">Membrane</location>
        <topology evidence="2">Single-pass membrane protein</topology>
    </subcellularLocation>
</comment>
<protein>
    <recommendedName>
        <fullName evidence="4">RING-type E3 ubiquitin transferase</fullName>
        <ecNumber evidence="4">2.3.2.27</ecNumber>
    </recommendedName>
</protein>
<evidence type="ECO:0000256" key="10">
    <source>
        <dbReference type="ARBA" id="ARBA00022786"/>
    </source>
</evidence>
<comment type="caution">
    <text evidence="19">The sequence shown here is derived from an EMBL/GenBank/DDBJ whole genome shotgun (WGS) entry which is preliminary data.</text>
</comment>
<evidence type="ECO:0000256" key="3">
    <source>
        <dbReference type="ARBA" id="ARBA00004906"/>
    </source>
</evidence>
<keyword evidence="11" id="KW-0862">Zinc</keyword>
<feature type="domain" description="RING-type" evidence="18">
    <location>
        <begin position="147"/>
        <end position="189"/>
    </location>
</feature>
<evidence type="ECO:0000313" key="19">
    <source>
        <dbReference type="EMBL" id="KAK4802620.1"/>
    </source>
</evidence>
<feature type="region of interest" description="Disordered" evidence="16">
    <location>
        <begin position="298"/>
        <end position="330"/>
    </location>
</feature>
<keyword evidence="5" id="KW-0808">Transferase</keyword>
<comment type="pathway">
    <text evidence="3">Protein modification; protein ubiquitination.</text>
</comment>
<evidence type="ECO:0000259" key="18">
    <source>
        <dbReference type="PROSITE" id="PS50089"/>
    </source>
</evidence>
<keyword evidence="7" id="KW-0479">Metal-binding</keyword>
<feature type="compositionally biased region" description="Polar residues" evidence="16">
    <location>
        <begin position="321"/>
        <end position="330"/>
    </location>
</feature>
<proteinExistence type="inferred from homology"/>
<dbReference type="Gene3D" id="3.30.40.10">
    <property type="entry name" value="Zinc/RING finger domain, C3HC4 (zinc finger)"/>
    <property type="match status" value="1"/>
</dbReference>
<dbReference type="PROSITE" id="PS50089">
    <property type="entry name" value="ZF_RING_2"/>
    <property type="match status" value="1"/>
</dbReference>
<dbReference type="AlphaFoldDB" id="A0AAN7MB04"/>
<dbReference type="GO" id="GO:0016567">
    <property type="term" value="P:protein ubiquitination"/>
    <property type="evidence" value="ECO:0007669"/>
    <property type="project" value="InterPro"/>
</dbReference>
<evidence type="ECO:0000256" key="8">
    <source>
        <dbReference type="ARBA" id="ARBA00022729"/>
    </source>
</evidence>
<accession>A0AAN7MB04</accession>
<dbReference type="GO" id="GO:0008270">
    <property type="term" value="F:zinc ion binding"/>
    <property type="evidence" value="ECO:0007669"/>
    <property type="project" value="UniProtKB-KW"/>
</dbReference>
<feature type="region of interest" description="Disordered" evidence="16">
    <location>
        <begin position="205"/>
        <end position="234"/>
    </location>
</feature>
<dbReference type="GO" id="GO:0061630">
    <property type="term" value="F:ubiquitin protein ligase activity"/>
    <property type="evidence" value="ECO:0007669"/>
    <property type="project" value="UniProtKB-EC"/>
</dbReference>
<evidence type="ECO:0000256" key="7">
    <source>
        <dbReference type="ARBA" id="ARBA00022723"/>
    </source>
</evidence>
<evidence type="ECO:0000256" key="17">
    <source>
        <dbReference type="SAM" id="Phobius"/>
    </source>
</evidence>
<dbReference type="InterPro" id="IPR001841">
    <property type="entry name" value="Znf_RING"/>
</dbReference>
<comment type="catalytic activity">
    <reaction evidence="1">
        <text>S-ubiquitinyl-[E2 ubiquitin-conjugating enzyme]-L-cysteine + [acceptor protein]-L-lysine = [E2 ubiquitin-conjugating enzyme]-L-cysteine + N(6)-ubiquitinyl-[acceptor protein]-L-lysine.</text>
        <dbReference type="EC" id="2.3.2.27"/>
    </reaction>
</comment>
<evidence type="ECO:0000256" key="14">
    <source>
        <dbReference type="ARBA" id="ARBA00024209"/>
    </source>
</evidence>
<sequence>MGSRGGSSAPWQPPFYTYTDCSLGVCSIYCPQWCYMVFPPPSDSGGSTRTNKLSPFIIAVIGILSAALLLVAYYIFFIRFCRRRRGFRDRETAVGVLPMDTRANGASGWQPIINDRVREAGLEESVVKSIAVYKFRRGEGVVDGMDCSVCLSEFEEEESLRLLPKCNHAFHLPCIDTWFKSHSSCPLCRSDVKLAGGAAALLPPLPSPPAAPHRGSAVALETSSHDPGRPRPTGAHEAVFGGLCGSWHGQGAPPEVMRRSASLNAWLCGGYGGGASTSDHPSQTDDGNVRFSVVIGPPNGAAADGPHGVKRSASMGRYPLGSNSPGRSLA</sequence>
<organism evidence="19 20">
    <name type="scientific">Trapa natans</name>
    <name type="common">Water chestnut</name>
    <dbReference type="NCBI Taxonomy" id="22666"/>
    <lineage>
        <taxon>Eukaryota</taxon>
        <taxon>Viridiplantae</taxon>
        <taxon>Streptophyta</taxon>
        <taxon>Embryophyta</taxon>
        <taxon>Tracheophyta</taxon>
        <taxon>Spermatophyta</taxon>
        <taxon>Magnoliopsida</taxon>
        <taxon>eudicotyledons</taxon>
        <taxon>Gunneridae</taxon>
        <taxon>Pentapetalae</taxon>
        <taxon>rosids</taxon>
        <taxon>malvids</taxon>
        <taxon>Myrtales</taxon>
        <taxon>Lythraceae</taxon>
        <taxon>Trapa</taxon>
    </lineage>
</organism>
<evidence type="ECO:0000256" key="16">
    <source>
        <dbReference type="SAM" id="MobiDB-lite"/>
    </source>
</evidence>
<dbReference type="InterPro" id="IPR044600">
    <property type="entry name" value="ATL1/ATL16-like"/>
</dbReference>
<keyword evidence="12 17" id="KW-1133">Transmembrane helix</keyword>
<dbReference type="FunFam" id="3.30.40.10:FF:000285">
    <property type="entry name" value="RING-H2 finger protein ATL43"/>
    <property type="match status" value="1"/>
</dbReference>
<dbReference type="GO" id="GO:0016020">
    <property type="term" value="C:membrane"/>
    <property type="evidence" value="ECO:0007669"/>
    <property type="project" value="UniProtKB-SubCell"/>
</dbReference>
<keyword evidence="9 15" id="KW-0863">Zinc-finger</keyword>
<evidence type="ECO:0000256" key="2">
    <source>
        <dbReference type="ARBA" id="ARBA00004167"/>
    </source>
</evidence>
<gene>
    <name evidence="19" type="ORF">SAY86_000823</name>
</gene>
<dbReference type="SMART" id="SM00184">
    <property type="entry name" value="RING"/>
    <property type="match status" value="1"/>
</dbReference>
<dbReference type="PANTHER" id="PTHR46913:SF22">
    <property type="entry name" value="RING-TYPE E3 UBIQUITIN TRANSFERASE"/>
    <property type="match status" value="1"/>
</dbReference>
<name>A0AAN7MB04_TRANT</name>
<keyword evidence="20" id="KW-1185">Reference proteome</keyword>
<evidence type="ECO:0000256" key="13">
    <source>
        <dbReference type="ARBA" id="ARBA00023136"/>
    </source>
</evidence>
<evidence type="ECO:0000256" key="5">
    <source>
        <dbReference type="ARBA" id="ARBA00022679"/>
    </source>
</evidence>
<dbReference type="SUPFAM" id="SSF57850">
    <property type="entry name" value="RING/U-box"/>
    <property type="match status" value="1"/>
</dbReference>
<reference evidence="19 20" key="1">
    <citation type="journal article" date="2023" name="Hortic Res">
        <title>Pangenome of water caltrop reveals structural variations and asymmetric subgenome divergence after allopolyploidization.</title>
        <authorList>
            <person name="Zhang X."/>
            <person name="Chen Y."/>
            <person name="Wang L."/>
            <person name="Yuan Y."/>
            <person name="Fang M."/>
            <person name="Shi L."/>
            <person name="Lu R."/>
            <person name="Comes H.P."/>
            <person name="Ma Y."/>
            <person name="Chen Y."/>
            <person name="Huang G."/>
            <person name="Zhou Y."/>
            <person name="Zheng Z."/>
            <person name="Qiu Y."/>
        </authorList>
    </citation>
    <scope>NUCLEOTIDE SEQUENCE [LARGE SCALE GENOMIC DNA]</scope>
    <source>
        <strain evidence="19">F231</strain>
    </source>
</reference>